<keyword evidence="2 4" id="KW-0067">ATP-binding</keyword>
<dbReference type="Gene3D" id="3.90.640.10">
    <property type="entry name" value="Actin, Chain A, domain 4"/>
    <property type="match status" value="1"/>
</dbReference>
<dbReference type="PRINTS" id="PR00301">
    <property type="entry name" value="HEATSHOCK70"/>
</dbReference>
<dbReference type="Gene3D" id="3.30.420.40">
    <property type="match status" value="2"/>
</dbReference>
<keyword evidence="3" id="KW-0143">Chaperone</keyword>
<dbReference type="Pfam" id="PF00012">
    <property type="entry name" value="HSP70"/>
    <property type="match status" value="1"/>
</dbReference>
<sequence length="586" mass="63635">MIAGFDFGTTNSLISVVVRDRVIDVFDDEEGRPHPSVVRYEGEEVIVGREARDALEEVGLGVHGTTVRSPKFLLGKEVVNVGGVDRSPVDIVADVIRHVRSESLQSQRGVLGSLDRAVVTIPVSMDGPRRAALREAFARAGISVAQFVHEPLAALYGYLRGAADSESEIRGLMRRNVLVVDWGGGTLDLTLCRIEPGRILQLRNGGTDQVGGDKFDQVIRDEVVKRFSIEHGISETDHPMRDARLRLLRATEKNKIALSDRAEATFYSRDYFPESGTTLEYTLSRQELDAITRPLVAQGIREVEALFDSVGMAPAQVSLCLVAGGMAAMPSIRSRLHELFGPERVHVPATSATLVSQGAGWIAHDSQRLVLAKQIELEMARGSRLPLLRAGTRMPGDGEERQEGFHLYCTDPTDGIAKFPIVAPSQLSEQPQASDPRTTLGVVAIAVDHTAPPLVERLELDVQIDQDLILSVNASSSQRKDQSSSSYFDLEFGIGLPGSNMQEFLDVADAGAWTGGGGLAIRANVADQKNAALIPGDVLHKHNPGAFARLSDQATQEQLTEHLYYQPCAVCKRQWGDPACRCGSVA</sequence>
<accession>A0ABU1UEF0</accession>
<proteinExistence type="inferred from homology"/>
<dbReference type="RefSeq" id="WP_310058549.1">
    <property type="nucleotide sequence ID" value="NZ_JAVDVQ010000012.1"/>
</dbReference>
<keyword evidence="6" id="KW-1185">Reference proteome</keyword>
<evidence type="ECO:0000256" key="1">
    <source>
        <dbReference type="ARBA" id="ARBA00022741"/>
    </source>
</evidence>
<gene>
    <name evidence="5" type="ORF">J2X01_002878</name>
</gene>
<dbReference type="Proteomes" id="UP001252243">
    <property type="component" value="Unassembled WGS sequence"/>
</dbReference>
<organism evidence="5 6">
    <name type="scientific">Arthrobacter ginsengisoli</name>
    <dbReference type="NCBI Taxonomy" id="1356565"/>
    <lineage>
        <taxon>Bacteria</taxon>
        <taxon>Bacillati</taxon>
        <taxon>Actinomycetota</taxon>
        <taxon>Actinomycetes</taxon>
        <taxon>Micrococcales</taxon>
        <taxon>Micrococcaceae</taxon>
        <taxon>Arthrobacter</taxon>
    </lineage>
</organism>
<name>A0ABU1UEF0_9MICC</name>
<dbReference type="SUPFAM" id="SSF53067">
    <property type="entry name" value="Actin-like ATPase domain"/>
    <property type="match status" value="2"/>
</dbReference>
<protein>
    <submittedName>
        <fullName evidence="5">Molecular chaperone DnaK (HSP70)</fullName>
    </submittedName>
</protein>
<dbReference type="EMBL" id="JAVDVQ010000012">
    <property type="protein sequence ID" value="MDR7083583.1"/>
    <property type="molecule type" value="Genomic_DNA"/>
</dbReference>
<evidence type="ECO:0000313" key="6">
    <source>
        <dbReference type="Proteomes" id="UP001252243"/>
    </source>
</evidence>
<reference evidence="5 6" key="1">
    <citation type="submission" date="2023-07" db="EMBL/GenBank/DDBJ databases">
        <title>Sorghum-associated microbial communities from plants grown in Nebraska, USA.</title>
        <authorList>
            <person name="Schachtman D."/>
        </authorList>
    </citation>
    <scope>NUCLEOTIDE SEQUENCE [LARGE SCALE GENOMIC DNA]</scope>
    <source>
        <strain evidence="5 6">BE167</strain>
    </source>
</reference>
<evidence type="ECO:0000313" key="5">
    <source>
        <dbReference type="EMBL" id="MDR7083583.1"/>
    </source>
</evidence>
<evidence type="ECO:0000256" key="4">
    <source>
        <dbReference type="RuleBase" id="RU003322"/>
    </source>
</evidence>
<keyword evidence="1 4" id="KW-0547">Nucleotide-binding</keyword>
<dbReference type="InterPro" id="IPR043129">
    <property type="entry name" value="ATPase_NBD"/>
</dbReference>
<comment type="caution">
    <text evidence="5">The sequence shown here is derived from an EMBL/GenBank/DDBJ whole genome shotgun (WGS) entry which is preliminary data.</text>
</comment>
<evidence type="ECO:0000256" key="3">
    <source>
        <dbReference type="ARBA" id="ARBA00023186"/>
    </source>
</evidence>
<dbReference type="PANTHER" id="PTHR19375">
    <property type="entry name" value="HEAT SHOCK PROTEIN 70KDA"/>
    <property type="match status" value="1"/>
</dbReference>
<dbReference type="InterPro" id="IPR013126">
    <property type="entry name" value="Hsp_70_fam"/>
</dbReference>
<comment type="similarity">
    <text evidence="4">Belongs to the heat shock protein 70 family.</text>
</comment>
<evidence type="ECO:0000256" key="2">
    <source>
        <dbReference type="ARBA" id="ARBA00022840"/>
    </source>
</evidence>